<feature type="domain" description="Histidine kinase" evidence="15">
    <location>
        <begin position="234"/>
        <end position="453"/>
    </location>
</feature>
<feature type="transmembrane region" description="Helical" evidence="14">
    <location>
        <begin position="179"/>
        <end position="201"/>
    </location>
</feature>
<evidence type="ECO:0000256" key="10">
    <source>
        <dbReference type="ARBA" id="ARBA00022840"/>
    </source>
</evidence>
<dbReference type="EMBL" id="FQYO01000001">
    <property type="protein sequence ID" value="SHI34472.1"/>
    <property type="molecule type" value="Genomic_DNA"/>
</dbReference>
<organism evidence="16 17">
    <name type="scientific">Wenxinia saemankumensis</name>
    <dbReference type="NCBI Taxonomy" id="1447782"/>
    <lineage>
        <taxon>Bacteria</taxon>
        <taxon>Pseudomonadati</taxon>
        <taxon>Pseudomonadota</taxon>
        <taxon>Alphaproteobacteria</taxon>
        <taxon>Rhodobacterales</taxon>
        <taxon>Roseobacteraceae</taxon>
        <taxon>Wenxinia</taxon>
    </lineage>
</organism>
<evidence type="ECO:0000256" key="4">
    <source>
        <dbReference type="ARBA" id="ARBA00012438"/>
    </source>
</evidence>
<dbReference type="InterPro" id="IPR036890">
    <property type="entry name" value="HATPase_C_sf"/>
</dbReference>
<dbReference type="SMART" id="SM00387">
    <property type="entry name" value="HATPase_c"/>
    <property type="match status" value="1"/>
</dbReference>
<evidence type="ECO:0000256" key="1">
    <source>
        <dbReference type="ARBA" id="ARBA00000085"/>
    </source>
</evidence>
<dbReference type="InterPro" id="IPR003594">
    <property type="entry name" value="HATPase_dom"/>
</dbReference>
<keyword evidence="7" id="KW-0808">Transferase</keyword>
<feature type="transmembrane region" description="Helical" evidence="14">
    <location>
        <begin position="123"/>
        <end position="141"/>
    </location>
</feature>
<dbReference type="Proteomes" id="UP000184292">
    <property type="component" value="Unassembled WGS sequence"/>
</dbReference>
<dbReference type="STRING" id="1447782.SAMN05444417_0373"/>
<dbReference type="FunFam" id="1.10.287.130:FF:000001">
    <property type="entry name" value="Two-component sensor histidine kinase"/>
    <property type="match status" value="1"/>
</dbReference>
<keyword evidence="14" id="KW-0812">Transmembrane</keyword>
<dbReference type="GO" id="GO:0005524">
    <property type="term" value="F:ATP binding"/>
    <property type="evidence" value="ECO:0007669"/>
    <property type="project" value="UniProtKB-KW"/>
</dbReference>
<keyword evidence="5" id="KW-1003">Cell membrane</keyword>
<keyword evidence="9 16" id="KW-0418">Kinase</keyword>
<feature type="region of interest" description="Disordered" evidence="13">
    <location>
        <begin position="458"/>
        <end position="481"/>
    </location>
</feature>
<dbReference type="Pfam" id="PF02518">
    <property type="entry name" value="HATPase_c"/>
    <property type="match status" value="1"/>
</dbReference>
<keyword evidence="6" id="KW-0597">Phosphoprotein</keyword>
<evidence type="ECO:0000256" key="12">
    <source>
        <dbReference type="ARBA" id="ARBA00023136"/>
    </source>
</evidence>
<evidence type="ECO:0000256" key="3">
    <source>
        <dbReference type="ARBA" id="ARBA00004314"/>
    </source>
</evidence>
<feature type="transmembrane region" description="Helical" evidence="14">
    <location>
        <begin position="46"/>
        <end position="71"/>
    </location>
</feature>
<evidence type="ECO:0000256" key="14">
    <source>
        <dbReference type="SAM" id="Phobius"/>
    </source>
</evidence>
<dbReference type="SUPFAM" id="SSF55874">
    <property type="entry name" value="ATPase domain of HSP90 chaperone/DNA topoisomerase II/histidine kinase"/>
    <property type="match status" value="1"/>
</dbReference>
<dbReference type="InterPro" id="IPR036097">
    <property type="entry name" value="HisK_dim/P_sf"/>
</dbReference>
<keyword evidence="11" id="KW-0902">Two-component regulatory system</keyword>
<dbReference type="GO" id="GO:0005886">
    <property type="term" value="C:plasma membrane"/>
    <property type="evidence" value="ECO:0007669"/>
    <property type="project" value="UniProtKB-SubCell"/>
</dbReference>
<dbReference type="Pfam" id="PF00512">
    <property type="entry name" value="HisKA"/>
    <property type="match status" value="1"/>
</dbReference>
<protein>
    <recommendedName>
        <fullName evidence="4">histidine kinase</fullName>
        <ecNumber evidence="4">2.7.13.3</ecNumber>
    </recommendedName>
</protein>
<evidence type="ECO:0000256" key="13">
    <source>
        <dbReference type="SAM" id="MobiDB-lite"/>
    </source>
</evidence>
<dbReference type="PRINTS" id="PR00344">
    <property type="entry name" value="BCTRLSENSOR"/>
</dbReference>
<feature type="transmembrane region" description="Helical" evidence="14">
    <location>
        <begin position="97"/>
        <end position="117"/>
    </location>
</feature>
<keyword evidence="12 14" id="KW-0472">Membrane</keyword>
<dbReference type="Gene3D" id="3.30.565.10">
    <property type="entry name" value="Histidine kinase-like ATPase, C-terminal domain"/>
    <property type="match status" value="1"/>
</dbReference>
<dbReference type="CDD" id="cd00082">
    <property type="entry name" value="HisKA"/>
    <property type="match status" value="1"/>
</dbReference>
<sequence length="481" mass="53431">MSLTTWLRAGWQGWFDPVGREQEIREYSVLLTDLTWKRLATFVSSFLLSAIYFDPFIAFVFIVPVLVSEFFDQRLGVQARKWDGGDVAFGRRILRRITLNTILSATSISCFLISIAVQQHTGGHFTPLFFLFSGAIFAAMYTSQLLGILILRLSIYAVAFIVIASLDVIRYYPPLSSPVWLEFFTIVLVMYFVADISWQFYQSYRRGLEQMKMIEKEAEAAKAALVVKSQFVSIVSHELRTPLTSIKGSIDLINSGRTGELSPKTRSLLDIAGRNSQRLALLIDDLLDLQKMESGEMSFRLEPLDLHETVRDAIESTTGFASKFGIHVETRLEAPGCRIMGDHDRLVQALQNLLSNAMKFSREGGTVTVTARTDGSRARVSVRDTGVGIPDGAEDRVFGKFTQVDSSEKRKVGGTGLGLNITKQIAERHNATIRYESKLGVGTVFFLEFESIADSRPVDDGAAPSRPVNAQSGVDGVLAPQ</sequence>
<evidence type="ECO:0000256" key="9">
    <source>
        <dbReference type="ARBA" id="ARBA00022777"/>
    </source>
</evidence>
<reference evidence="16 17" key="1">
    <citation type="submission" date="2016-11" db="EMBL/GenBank/DDBJ databases">
        <authorList>
            <person name="Jaros S."/>
            <person name="Januszkiewicz K."/>
            <person name="Wedrychowicz H."/>
        </authorList>
    </citation>
    <scope>NUCLEOTIDE SEQUENCE [LARGE SCALE GENOMIC DNA]</scope>
    <source>
        <strain evidence="16 17">DSM 100565</strain>
    </source>
</reference>
<feature type="transmembrane region" description="Helical" evidence="14">
    <location>
        <begin position="153"/>
        <end position="173"/>
    </location>
</feature>
<dbReference type="GO" id="GO:0045121">
    <property type="term" value="C:membrane raft"/>
    <property type="evidence" value="ECO:0007669"/>
    <property type="project" value="UniProtKB-SubCell"/>
</dbReference>
<dbReference type="PANTHER" id="PTHR43711:SF1">
    <property type="entry name" value="HISTIDINE KINASE 1"/>
    <property type="match status" value="1"/>
</dbReference>
<dbReference type="EC" id="2.7.13.3" evidence="4"/>
<gene>
    <name evidence="16" type="ORF">SAMN05444417_0373</name>
</gene>
<dbReference type="PANTHER" id="PTHR43711">
    <property type="entry name" value="TWO-COMPONENT HISTIDINE KINASE"/>
    <property type="match status" value="1"/>
</dbReference>
<proteinExistence type="predicted"/>
<dbReference type="InterPro" id="IPR050736">
    <property type="entry name" value="Sensor_HK_Regulatory"/>
</dbReference>
<comment type="catalytic activity">
    <reaction evidence="1">
        <text>ATP + protein L-histidine = ADP + protein N-phospho-L-histidine.</text>
        <dbReference type="EC" id="2.7.13.3"/>
    </reaction>
</comment>
<keyword evidence="10" id="KW-0067">ATP-binding</keyword>
<evidence type="ECO:0000256" key="2">
    <source>
        <dbReference type="ARBA" id="ARBA00004236"/>
    </source>
</evidence>
<dbReference type="OrthoDB" id="7179697at2"/>
<dbReference type="SMART" id="SM00388">
    <property type="entry name" value="HisKA"/>
    <property type="match status" value="1"/>
</dbReference>
<dbReference type="InterPro" id="IPR005467">
    <property type="entry name" value="His_kinase_dom"/>
</dbReference>
<evidence type="ECO:0000256" key="6">
    <source>
        <dbReference type="ARBA" id="ARBA00022553"/>
    </source>
</evidence>
<evidence type="ECO:0000259" key="15">
    <source>
        <dbReference type="PROSITE" id="PS50109"/>
    </source>
</evidence>
<evidence type="ECO:0000313" key="16">
    <source>
        <dbReference type="EMBL" id="SHI34472.1"/>
    </source>
</evidence>
<evidence type="ECO:0000256" key="7">
    <source>
        <dbReference type="ARBA" id="ARBA00022679"/>
    </source>
</evidence>
<evidence type="ECO:0000256" key="11">
    <source>
        <dbReference type="ARBA" id="ARBA00023012"/>
    </source>
</evidence>
<keyword evidence="17" id="KW-1185">Reference proteome</keyword>
<dbReference type="RefSeq" id="WP_073326015.1">
    <property type="nucleotide sequence ID" value="NZ_FQYO01000001.1"/>
</dbReference>
<keyword evidence="14" id="KW-1133">Transmembrane helix</keyword>
<dbReference type="SUPFAM" id="SSF47384">
    <property type="entry name" value="Homodimeric domain of signal transducing histidine kinase"/>
    <property type="match status" value="1"/>
</dbReference>
<dbReference type="Gene3D" id="1.10.287.130">
    <property type="match status" value="1"/>
</dbReference>
<keyword evidence="8" id="KW-0547">Nucleotide-binding</keyword>
<dbReference type="GO" id="GO:0000155">
    <property type="term" value="F:phosphorelay sensor kinase activity"/>
    <property type="evidence" value="ECO:0007669"/>
    <property type="project" value="InterPro"/>
</dbReference>
<dbReference type="FunFam" id="3.30.565.10:FF:000023">
    <property type="entry name" value="PAS domain-containing sensor histidine kinase"/>
    <property type="match status" value="1"/>
</dbReference>
<dbReference type="AlphaFoldDB" id="A0A1M6ADH4"/>
<accession>A0A1M6ADH4</accession>
<evidence type="ECO:0000313" key="17">
    <source>
        <dbReference type="Proteomes" id="UP000184292"/>
    </source>
</evidence>
<evidence type="ECO:0000256" key="5">
    <source>
        <dbReference type="ARBA" id="ARBA00022475"/>
    </source>
</evidence>
<comment type="subcellular location">
    <subcellularLocation>
        <location evidence="2">Cell membrane</location>
    </subcellularLocation>
    <subcellularLocation>
        <location evidence="3">Membrane raft</location>
        <topology evidence="3">Multi-pass membrane protein</topology>
    </subcellularLocation>
</comment>
<evidence type="ECO:0000256" key="8">
    <source>
        <dbReference type="ARBA" id="ARBA00022741"/>
    </source>
</evidence>
<dbReference type="InterPro" id="IPR004358">
    <property type="entry name" value="Sig_transdc_His_kin-like_C"/>
</dbReference>
<name>A0A1M6ADH4_9RHOB</name>
<dbReference type="InterPro" id="IPR003661">
    <property type="entry name" value="HisK_dim/P_dom"/>
</dbReference>
<dbReference type="PROSITE" id="PS50109">
    <property type="entry name" value="HIS_KIN"/>
    <property type="match status" value="1"/>
</dbReference>